<comment type="similarity">
    <text evidence="2">Belongs to the GMC oxidoreductase family.</text>
</comment>
<dbReference type="Gene3D" id="3.50.50.60">
    <property type="entry name" value="FAD/NAD(P)-binding domain"/>
    <property type="match status" value="2"/>
</dbReference>
<evidence type="ECO:0000313" key="8">
    <source>
        <dbReference type="EMBL" id="QBP12941.1"/>
    </source>
</evidence>
<evidence type="ECO:0000259" key="7">
    <source>
        <dbReference type="Pfam" id="PF05199"/>
    </source>
</evidence>
<accession>A0A482IX04</accession>
<comment type="cofactor">
    <cofactor evidence="1">
        <name>FAD</name>
        <dbReference type="ChEBI" id="CHEBI:57692"/>
    </cofactor>
</comment>
<dbReference type="InterPro" id="IPR002938">
    <property type="entry name" value="FAD-bd"/>
</dbReference>
<keyword evidence="5" id="KW-0560">Oxidoreductase</keyword>
<feature type="domain" description="FAD-binding" evidence="6">
    <location>
        <begin position="25"/>
        <end position="62"/>
    </location>
</feature>
<dbReference type="GO" id="GO:0071949">
    <property type="term" value="F:FAD binding"/>
    <property type="evidence" value="ECO:0007669"/>
    <property type="project" value="InterPro"/>
</dbReference>
<protein>
    <submittedName>
        <fullName evidence="8">GMC family oxidoreductase</fullName>
    </submittedName>
</protein>
<feature type="domain" description="Glucose-methanol-choline oxidoreductase C-terminal" evidence="7">
    <location>
        <begin position="389"/>
        <end position="514"/>
    </location>
</feature>
<dbReference type="Pfam" id="PF01494">
    <property type="entry name" value="FAD_binding_3"/>
    <property type="match status" value="1"/>
</dbReference>
<dbReference type="RefSeq" id="WP_111733907.1">
    <property type="nucleotide sequence ID" value="NZ_CP037901.1"/>
</dbReference>
<evidence type="ECO:0000256" key="2">
    <source>
        <dbReference type="ARBA" id="ARBA00010790"/>
    </source>
</evidence>
<gene>
    <name evidence="8" type="ORF">DDF84_025130</name>
</gene>
<evidence type="ECO:0000313" key="9">
    <source>
        <dbReference type="Proteomes" id="UP000253772"/>
    </source>
</evidence>
<dbReference type="PANTHER" id="PTHR42784:SF1">
    <property type="entry name" value="PYRANOSE 2-OXIDASE"/>
    <property type="match status" value="1"/>
</dbReference>
<dbReference type="SUPFAM" id="SSF51905">
    <property type="entry name" value="FAD/NAD(P)-binding domain"/>
    <property type="match status" value="1"/>
</dbReference>
<reference evidence="8 9" key="1">
    <citation type="submission" date="2019-03" db="EMBL/GenBank/DDBJ databases">
        <title>Comparative insights into the high quality Complete genome sequence of highly metal resistant Cupriavidus metallidurans strain BS1 isolated from a gold-copper mine.</title>
        <authorList>
            <person name="Mazhar H.S."/>
            <person name="Rensing C."/>
        </authorList>
    </citation>
    <scope>NUCLEOTIDE SEQUENCE [LARGE SCALE GENOMIC DNA]</scope>
    <source>
        <strain evidence="8 9">BS1</strain>
    </source>
</reference>
<dbReference type="AlphaFoldDB" id="A0A482IX04"/>
<dbReference type="InterPro" id="IPR007867">
    <property type="entry name" value="GMC_OxRtase_C"/>
</dbReference>
<dbReference type="InterPro" id="IPR051473">
    <property type="entry name" value="P2Ox-like"/>
</dbReference>
<evidence type="ECO:0000256" key="3">
    <source>
        <dbReference type="ARBA" id="ARBA00022630"/>
    </source>
</evidence>
<dbReference type="OrthoDB" id="9787779at2"/>
<proteinExistence type="inferred from homology"/>
<dbReference type="Proteomes" id="UP000253772">
    <property type="component" value="Chromosome c2"/>
</dbReference>
<keyword evidence="4" id="KW-0274">FAD</keyword>
<dbReference type="InterPro" id="IPR036188">
    <property type="entry name" value="FAD/NAD-bd_sf"/>
</dbReference>
<evidence type="ECO:0000256" key="5">
    <source>
        <dbReference type="ARBA" id="ARBA00023002"/>
    </source>
</evidence>
<keyword evidence="3" id="KW-0285">Flavoprotein</keyword>
<dbReference type="EMBL" id="CP037901">
    <property type="protein sequence ID" value="QBP12941.1"/>
    <property type="molecule type" value="Genomic_DNA"/>
</dbReference>
<name>A0A482IX04_9BURK</name>
<dbReference type="GO" id="GO:0016614">
    <property type="term" value="F:oxidoreductase activity, acting on CH-OH group of donors"/>
    <property type="evidence" value="ECO:0007669"/>
    <property type="project" value="InterPro"/>
</dbReference>
<organism evidence="8 9">
    <name type="scientific">Cupriavidus metallidurans</name>
    <dbReference type="NCBI Taxonomy" id="119219"/>
    <lineage>
        <taxon>Bacteria</taxon>
        <taxon>Pseudomonadati</taxon>
        <taxon>Pseudomonadota</taxon>
        <taxon>Betaproteobacteria</taxon>
        <taxon>Burkholderiales</taxon>
        <taxon>Burkholderiaceae</taxon>
        <taxon>Cupriavidus</taxon>
    </lineage>
</organism>
<dbReference type="Pfam" id="PF05199">
    <property type="entry name" value="GMC_oxred_C"/>
    <property type="match status" value="1"/>
</dbReference>
<evidence type="ECO:0000256" key="4">
    <source>
        <dbReference type="ARBA" id="ARBA00022827"/>
    </source>
</evidence>
<sequence>MPLSWSRQHMIRDLIESTPAPGDRADVCIVGAGAAGILLAVELARHGRRVVMLEGGGEDIEQASQDTYRSEIAGLRHHGIHDGRFRAIGGSTTRWGGQILEFDAIDFEQRPWVEGSGWPISKRELAPYYQRAIELEGLASASLEDATVWRELGLAQPVFSNLDTFLTRWCPETNFSNLHASTLRNHPLVTVWLHANAVSPIVEGTHVRSVRCRTLEGKETTFRADRFVWCMRGIESPRFFLQPELAQMPWQRNALLGRHFQDHVVWHTWLDVTNRRKFLDVFGNVFSRGYKYQPKIRLSRSLQQRYRTLNVAAQISFESESGEIQTQIKTTAKKLLRGRVGDVTGGEIGRLVRHAPLLARQSWSYAVARRAYVPPDARIGLQIQCEQSPRADSAIRLSDSRDRLGLCRTRLDWRISDHEVDTIRAFAKVAQDSLAGIARVSDPSLSEAPDDSIRATCDDMNHHMGGMRMSSSARDGIVDLDLKLHGMDNGYVCSGAVFPTSSFSNPTHTVLALAVRLAEHIGRR</sequence>
<evidence type="ECO:0000256" key="1">
    <source>
        <dbReference type="ARBA" id="ARBA00001974"/>
    </source>
</evidence>
<evidence type="ECO:0000259" key="6">
    <source>
        <dbReference type="Pfam" id="PF01494"/>
    </source>
</evidence>
<dbReference type="PANTHER" id="PTHR42784">
    <property type="entry name" value="PYRANOSE 2-OXIDASE"/>
    <property type="match status" value="1"/>
</dbReference>